<accession>B8CCL5</accession>
<reference evidence="3 4" key="2">
    <citation type="journal article" date="2008" name="Nature">
        <title>The Phaeodactylum genome reveals the evolutionary history of diatom genomes.</title>
        <authorList>
            <person name="Bowler C."/>
            <person name="Allen A.E."/>
            <person name="Badger J.H."/>
            <person name="Grimwood J."/>
            <person name="Jabbari K."/>
            <person name="Kuo A."/>
            <person name="Maheswari U."/>
            <person name="Martens C."/>
            <person name="Maumus F."/>
            <person name="Otillar R.P."/>
            <person name="Rayko E."/>
            <person name="Salamov A."/>
            <person name="Vandepoele K."/>
            <person name="Beszteri B."/>
            <person name="Gruber A."/>
            <person name="Heijde M."/>
            <person name="Katinka M."/>
            <person name="Mock T."/>
            <person name="Valentin K."/>
            <person name="Verret F."/>
            <person name="Berges J.A."/>
            <person name="Brownlee C."/>
            <person name="Cadoret J.P."/>
            <person name="Chiovitti A."/>
            <person name="Choi C.J."/>
            <person name="Coesel S."/>
            <person name="De Martino A."/>
            <person name="Detter J.C."/>
            <person name="Durkin C."/>
            <person name="Falciatore A."/>
            <person name="Fournet J."/>
            <person name="Haruta M."/>
            <person name="Huysman M.J."/>
            <person name="Jenkins B.D."/>
            <person name="Jiroutova K."/>
            <person name="Jorgensen R.E."/>
            <person name="Joubert Y."/>
            <person name="Kaplan A."/>
            <person name="Kroger N."/>
            <person name="Kroth P.G."/>
            <person name="La Roche J."/>
            <person name="Lindquist E."/>
            <person name="Lommer M."/>
            <person name="Martin-Jezequel V."/>
            <person name="Lopez P.J."/>
            <person name="Lucas S."/>
            <person name="Mangogna M."/>
            <person name="McGinnis K."/>
            <person name="Medlin L.K."/>
            <person name="Montsant A."/>
            <person name="Oudot-Le Secq M.P."/>
            <person name="Napoli C."/>
            <person name="Obornik M."/>
            <person name="Parker M.S."/>
            <person name="Petit J.L."/>
            <person name="Porcel B.M."/>
            <person name="Poulsen N."/>
            <person name="Robison M."/>
            <person name="Rychlewski L."/>
            <person name="Rynearson T.A."/>
            <person name="Schmutz J."/>
            <person name="Shapiro H."/>
            <person name="Siaut M."/>
            <person name="Stanley M."/>
            <person name="Sussman M.R."/>
            <person name="Taylor A.R."/>
            <person name="Vardi A."/>
            <person name="von Dassow P."/>
            <person name="Vyverman W."/>
            <person name="Willis A."/>
            <person name="Wyrwicz L.S."/>
            <person name="Rokhsar D.S."/>
            <person name="Weissenbach J."/>
            <person name="Armbrust E.V."/>
            <person name="Green B.R."/>
            <person name="Van de Peer Y."/>
            <person name="Grigoriev I.V."/>
        </authorList>
    </citation>
    <scope>NUCLEOTIDE SEQUENCE [LARGE SCALE GENOMIC DNA]</scope>
    <source>
        <strain evidence="3 4">CCMP1335</strain>
    </source>
</reference>
<keyword evidence="4" id="KW-1185">Reference proteome</keyword>
<dbReference type="PANTHER" id="PTHR11736">
    <property type="entry name" value="MELANOMA-ASSOCIATED ANTIGEN MAGE ANTIGEN"/>
    <property type="match status" value="1"/>
</dbReference>
<dbReference type="RefSeq" id="XP_002293789.1">
    <property type="nucleotide sequence ID" value="XM_002293753.1"/>
</dbReference>
<dbReference type="Proteomes" id="UP000001449">
    <property type="component" value="Chromosome 14"/>
</dbReference>
<dbReference type="eggNOG" id="ENOG502SG1D">
    <property type="taxonomic scope" value="Eukaryota"/>
</dbReference>
<name>B8CCL5_THAPS</name>
<feature type="compositionally biased region" description="Basic residues" evidence="1">
    <location>
        <begin position="237"/>
        <end position="246"/>
    </location>
</feature>
<dbReference type="InParanoid" id="B8CCL5"/>
<protein>
    <recommendedName>
        <fullName evidence="2">MAGE domain-containing protein</fullName>
    </recommendedName>
</protein>
<dbReference type="PANTHER" id="PTHR11736:SF14">
    <property type="entry name" value="NSE3 HOMOLOG, SMC5-SMC6 COMPLEX COMPONENT"/>
    <property type="match status" value="1"/>
</dbReference>
<dbReference type="PaxDb" id="35128-Thaps24888"/>
<dbReference type="EMBL" id="CM000649">
    <property type="protein sequence ID" value="EED88798.1"/>
    <property type="molecule type" value="Genomic_DNA"/>
</dbReference>
<dbReference type="InterPro" id="IPR037445">
    <property type="entry name" value="MAGE"/>
</dbReference>
<gene>
    <name evidence="3" type="ORF">THAPSDRAFT_24888</name>
</gene>
<dbReference type="InterPro" id="IPR002190">
    <property type="entry name" value="MHD_dom"/>
</dbReference>
<feature type="region of interest" description="Disordered" evidence="1">
    <location>
        <begin position="328"/>
        <end position="368"/>
    </location>
</feature>
<dbReference type="GeneID" id="7452715"/>
<dbReference type="SMART" id="SM01373">
    <property type="entry name" value="MAGE"/>
    <property type="match status" value="1"/>
</dbReference>
<dbReference type="HOGENOM" id="CLU_753352_0_0_1"/>
<dbReference type="InterPro" id="IPR041898">
    <property type="entry name" value="MAGE_WH1"/>
</dbReference>
<evidence type="ECO:0000256" key="1">
    <source>
        <dbReference type="SAM" id="MobiDB-lite"/>
    </source>
</evidence>
<evidence type="ECO:0000259" key="2">
    <source>
        <dbReference type="SMART" id="SM01373"/>
    </source>
</evidence>
<feature type="region of interest" description="Disordered" evidence="1">
    <location>
        <begin position="222"/>
        <end position="262"/>
    </location>
</feature>
<evidence type="ECO:0000313" key="4">
    <source>
        <dbReference type="Proteomes" id="UP000001449"/>
    </source>
</evidence>
<dbReference type="InterPro" id="IPR041899">
    <property type="entry name" value="MAGE_WH2"/>
</dbReference>
<feature type="region of interest" description="Disordered" evidence="1">
    <location>
        <begin position="1"/>
        <end position="32"/>
    </location>
</feature>
<dbReference type="OMA" id="TRWITEH"/>
<evidence type="ECO:0000313" key="3">
    <source>
        <dbReference type="EMBL" id="EED88798.1"/>
    </source>
</evidence>
<dbReference type="Gene3D" id="1.10.10.1210">
    <property type="entry name" value="MAGE homology domain, winged helix WH2 motif"/>
    <property type="match status" value="1"/>
</dbReference>
<dbReference type="AlphaFoldDB" id="B8CCL5"/>
<proteinExistence type="predicted"/>
<dbReference type="GO" id="GO:0005634">
    <property type="term" value="C:nucleus"/>
    <property type="evidence" value="ECO:0000318"/>
    <property type="project" value="GO_Central"/>
</dbReference>
<organism evidence="3 4">
    <name type="scientific">Thalassiosira pseudonana</name>
    <name type="common">Marine diatom</name>
    <name type="synonym">Cyclotella nana</name>
    <dbReference type="NCBI Taxonomy" id="35128"/>
    <lineage>
        <taxon>Eukaryota</taxon>
        <taxon>Sar</taxon>
        <taxon>Stramenopiles</taxon>
        <taxon>Ochrophyta</taxon>
        <taxon>Bacillariophyta</taxon>
        <taxon>Coscinodiscophyceae</taxon>
        <taxon>Thalassiosirophycidae</taxon>
        <taxon>Thalassiosirales</taxon>
        <taxon>Thalassiosiraceae</taxon>
        <taxon>Thalassiosira</taxon>
    </lineage>
</organism>
<dbReference type="Pfam" id="PF01454">
    <property type="entry name" value="MAGE"/>
    <property type="match status" value="1"/>
</dbReference>
<dbReference type="KEGG" id="tps:THAPSDRAFT_24888"/>
<dbReference type="Gene3D" id="1.10.10.1200">
    <property type="entry name" value="MAGE homology domain, winged helix WH1 motif"/>
    <property type="match status" value="1"/>
</dbReference>
<sequence>MPRRSSAAAVSNSFSDDDETNTQGNYGGGGAMSQLSQMQFSQLLPDRSQRIDTAKPNEMEKLSSMEPTARNRIVTDLSRILLFKALNGDVIDRKKVIAEALGDMKGERVQAAVLSEAQKRLKDVFGFEVCKVPAKMEDNLPTRFKDRLYLINNVADDDMGTHSINIHSAHADSCVEKGVLMIVLAFAFCKGSPSRSGAMKGAGKSTRWITEHQLYALLNRVDENIPQEPPSQDGKKKSVGGRGRGRKSLDNTVGPDGGVAQTPDVDALLERFVHLDYLLKDKIEETESGREASEDGKVIAYAMGPRAAMEIGRKQLVQFCAQILDEQPDPTMLAEIDEDEEDSEEGDGGEEEEEVVEEKPKKKRRSKN</sequence>
<feature type="domain" description="MAGE" evidence="2">
    <location>
        <begin position="77"/>
        <end position="316"/>
    </location>
</feature>
<reference evidence="3 4" key="1">
    <citation type="journal article" date="2004" name="Science">
        <title>The genome of the diatom Thalassiosira pseudonana: ecology, evolution, and metabolism.</title>
        <authorList>
            <person name="Armbrust E.V."/>
            <person name="Berges J.A."/>
            <person name="Bowler C."/>
            <person name="Green B.R."/>
            <person name="Martinez D."/>
            <person name="Putnam N.H."/>
            <person name="Zhou S."/>
            <person name="Allen A.E."/>
            <person name="Apt K.E."/>
            <person name="Bechner M."/>
            <person name="Brzezinski M.A."/>
            <person name="Chaal B.K."/>
            <person name="Chiovitti A."/>
            <person name="Davis A.K."/>
            <person name="Demarest M.S."/>
            <person name="Detter J.C."/>
            <person name="Glavina T."/>
            <person name="Goodstein D."/>
            <person name="Hadi M.Z."/>
            <person name="Hellsten U."/>
            <person name="Hildebrand M."/>
            <person name="Jenkins B.D."/>
            <person name="Jurka J."/>
            <person name="Kapitonov V.V."/>
            <person name="Kroger N."/>
            <person name="Lau W.W."/>
            <person name="Lane T.W."/>
            <person name="Larimer F.W."/>
            <person name="Lippmeier J.C."/>
            <person name="Lucas S."/>
            <person name="Medina M."/>
            <person name="Montsant A."/>
            <person name="Obornik M."/>
            <person name="Parker M.S."/>
            <person name="Palenik B."/>
            <person name="Pazour G.J."/>
            <person name="Richardson P.M."/>
            <person name="Rynearson T.A."/>
            <person name="Saito M.A."/>
            <person name="Schwartz D.C."/>
            <person name="Thamatrakoln K."/>
            <person name="Valentin K."/>
            <person name="Vardi A."/>
            <person name="Wilkerson F.P."/>
            <person name="Rokhsar D.S."/>
        </authorList>
    </citation>
    <scope>NUCLEOTIDE SEQUENCE [LARGE SCALE GENOMIC DNA]</scope>
    <source>
        <strain evidence="3 4">CCMP1335</strain>
    </source>
</reference>
<feature type="compositionally biased region" description="Acidic residues" evidence="1">
    <location>
        <begin position="335"/>
        <end position="356"/>
    </location>
</feature>